<evidence type="ECO:0000313" key="2">
    <source>
        <dbReference type="Proteomes" id="UP000295293"/>
    </source>
</evidence>
<dbReference type="AlphaFoldDB" id="A0A4R6YQ24"/>
<accession>A0A4R6YQ24</accession>
<dbReference type="InterPro" id="IPR019587">
    <property type="entry name" value="Polyketide_cyclase/dehydratase"/>
</dbReference>
<dbReference type="Gene3D" id="3.30.530.20">
    <property type="match status" value="1"/>
</dbReference>
<dbReference type="Pfam" id="PF10604">
    <property type="entry name" value="Polyketide_cyc2"/>
    <property type="match status" value="1"/>
</dbReference>
<name>A0A4R6YQ24_9GAMM</name>
<dbReference type="InterPro" id="IPR023393">
    <property type="entry name" value="START-like_dom_sf"/>
</dbReference>
<gene>
    <name evidence="1" type="ORF">DFR29_11443</name>
</gene>
<sequence>MFKIIVLVVIAAIAAALVAAAFRPDSFRVERSIRIKASAEKIYAYLDDFHRWTAWSPWEKLDPALAREYSGSTSGKGAIYAWQGNNKVGQGRMEIIESVPHSRLAIKLDFLKPFEAHNTAEFTLKPVGDEIALNWAMSGPQPYLFRLMGLFVSMDKMVGKDFEAGLAALKASAES</sequence>
<evidence type="ECO:0000313" key="1">
    <source>
        <dbReference type="EMBL" id="TDR39991.1"/>
    </source>
</evidence>
<keyword evidence="2" id="KW-1185">Reference proteome</keyword>
<reference evidence="1 2" key="1">
    <citation type="submission" date="2019-03" db="EMBL/GenBank/DDBJ databases">
        <title>Genomic Encyclopedia of Type Strains, Phase IV (KMG-IV): sequencing the most valuable type-strain genomes for metagenomic binning, comparative biology and taxonomic classification.</title>
        <authorList>
            <person name="Goeker M."/>
        </authorList>
    </citation>
    <scope>NUCLEOTIDE SEQUENCE [LARGE SCALE GENOMIC DNA]</scope>
    <source>
        <strain evidence="1 2">DSM 21667</strain>
    </source>
</reference>
<protein>
    <submittedName>
        <fullName evidence="1">Polyketide cyclase/dehydrase/lipid transport protein</fullName>
    </submittedName>
</protein>
<dbReference type="RefSeq" id="WP_133820482.1">
    <property type="nucleotide sequence ID" value="NZ_SNZH01000014.1"/>
</dbReference>
<dbReference type="SUPFAM" id="SSF55961">
    <property type="entry name" value="Bet v1-like"/>
    <property type="match status" value="1"/>
</dbReference>
<dbReference type="OrthoDB" id="9807923at2"/>
<dbReference type="Proteomes" id="UP000295293">
    <property type="component" value="Unassembled WGS sequence"/>
</dbReference>
<organism evidence="1 2">
    <name type="scientific">Tahibacter aquaticus</name>
    <dbReference type="NCBI Taxonomy" id="520092"/>
    <lineage>
        <taxon>Bacteria</taxon>
        <taxon>Pseudomonadati</taxon>
        <taxon>Pseudomonadota</taxon>
        <taxon>Gammaproteobacteria</taxon>
        <taxon>Lysobacterales</taxon>
        <taxon>Rhodanobacteraceae</taxon>
        <taxon>Tahibacter</taxon>
    </lineage>
</organism>
<dbReference type="CDD" id="cd07818">
    <property type="entry name" value="SRPBCC_1"/>
    <property type="match status" value="1"/>
</dbReference>
<dbReference type="EMBL" id="SNZH01000014">
    <property type="protein sequence ID" value="TDR39991.1"/>
    <property type="molecule type" value="Genomic_DNA"/>
</dbReference>
<comment type="caution">
    <text evidence="1">The sequence shown here is derived from an EMBL/GenBank/DDBJ whole genome shotgun (WGS) entry which is preliminary data.</text>
</comment>
<proteinExistence type="predicted"/>